<dbReference type="Pfam" id="PF09729">
    <property type="entry name" value="Gti1_Pac2"/>
    <property type="match status" value="1"/>
</dbReference>
<organism evidence="2 3">
    <name type="scientific">Cylindrobasidium torrendii FP15055 ss-10</name>
    <dbReference type="NCBI Taxonomy" id="1314674"/>
    <lineage>
        <taxon>Eukaryota</taxon>
        <taxon>Fungi</taxon>
        <taxon>Dikarya</taxon>
        <taxon>Basidiomycota</taxon>
        <taxon>Agaricomycotina</taxon>
        <taxon>Agaricomycetes</taxon>
        <taxon>Agaricomycetidae</taxon>
        <taxon>Agaricales</taxon>
        <taxon>Marasmiineae</taxon>
        <taxon>Physalacriaceae</taxon>
        <taxon>Cylindrobasidium</taxon>
    </lineage>
</organism>
<dbReference type="GO" id="GO:0003677">
    <property type="term" value="F:DNA binding"/>
    <property type="evidence" value="ECO:0007669"/>
    <property type="project" value="TreeGrafter"/>
</dbReference>
<gene>
    <name evidence="2" type="ORF">CYLTODRAFT_422586</name>
</gene>
<reference evidence="2 3" key="1">
    <citation type="journal article" date="2015" name="Fungal Genet. Biol.">
        <title>Evolution of novel wood decay mechanisms in Agaricales revealed by the genome sequences of Fistulina hepatica and Cylindrobasidium torrendii.</title>
        <authorList>
            <person name="Floudas D."/>
            <person name="Held B.W."/>
            <person name="Riley R."/>
            <person name="Nagy L.G."/>
            <person name="Koehler G."/>
            <person name="Ransdell A.S."/>
            <person name="Younus H."/>
            <person name="Chow J."/>
            <person name="Chiniquy J."/>
            <person name="Lipzen A."/>
            <person name="Tritt A."/>
            <person name="Sun H."/>
            <person name="Haridas S."/>
            <person name="LaButti K."/>
            <person name="Ohm R.A."/>
            <person name="Kues U."/>
            <person name="Blanchette R.A."/>
            <person name="Grigoriev I.V."/>
            <person name="Minto R.E."/>
            <person name="Hibbett D.S."/>
        </authorList>
    </citation>
    <scope>NUCLEOTIDE SEQUENCE [LARGE SCALE GENOMIC DNA]</scope>
    <source>
        <strain evidence="2 3">FP15055 ss-10</strain>
    </source>
</reference>
<dbReference type="EMBL" id="KN880527">
    <property type="protein sequence ID" value="KIY67403.1"/>
    <property type="molecule type" value="Genomic_DNA"/>
</dbReference>
<evidence type="ECO:0000313" key="3">
    <source>
        <dbReference type="Proteomes" id="UP000054007"/>
    </source>
</evidence>
<keyword evidence="3" id="KW-1185">Reference proteome</keyword>
<proteinExistence type="predicted"/>
<feature type="compositionally biased region" description="Low complexity" evidence="1">
    <location>
        <begin position="222"/>
        <end position="239"/>
    </location>
</feature>
<evidence type="ECO:0000313" key="2">
    <source>
        <dbReference type="EMBL" id="KIY67403.1"/>
    </source>
</evidence>
<feature type="region of interest" description="Disordered" evidence="1">
    <location>
        <begin position="220"/>
        <end position="239"/>
    </location>
</feature>
<dbReference type="PANTHER" id="PTHR28027:SF1">
    <property type="entry name" value="CAMP INDEPENDENT REGULATORY PROTEIN (AFU_ORTHOLOGUE AFUA_3G09640)"/>
    <property type="match status" value="1"/>
</dbReference>
<dbReference type="OrthoDB" id="5572844at2759"/>
<dbReference type="Proteomes" id="UP000054007">
    <property type="component" value="Unassembled WGS sequence"/>
</dbReference>
<protein>
    <recommendedName>
        <fullName evidence="4">Gti1/Pac2 family-domain-containing protein</fullName>
    </recommendedName>
</protein>
<name>A0A0D7BA34_9AGAR</name>
<feature type="region of interest" description="Disordered" evidence="1">
    <location>
        <begin position="250"/>
        <end position="269"/>
    </location>
</feature>
<accession>A0A0D7BA34</accession>
<dbReference type="InterPro" id="IPR018608">
    <property type="entry name" value="Gti1/Pac2"/>
</dbReference>
<dbReference type="AlphaFoldDB" id="A0A0D7BA34"/>
<dbReference type="PANTHER" id="PTHR28027">
    <property type="entry name" value="TRANSCRIPTIONAL REGULATOR MIT1"/>
    <property type="match status" value="1"/>
</dbReference>
<evidence type="ECO:0008006" key="4">
    <source>
        <dbReference type="Google" id="ProtNLM"/>
    </source>
</evidence>
<sequence length="320" mass="35778">MAFVQHYAMGMAANRALTHPSLHLRDAHDAQLVLEAVRRNQLPLIKRRLVASERDQLKAGNVFVWEEADDEGGLLRWTDGRRWSQSRMRGDYLFYEEKVETTQDEREAKAARRAQRAADPSAVIPPPVRRKDRPSKLGGLTKQTYSAVVYPPGSKEGRKWHVVAYFLSSDYAKLPTIDKYEELRSLQIPKGAILTTKTVPLRTERLSEVSDEMEICDRHSIPRSSASVSPTPTSPASSFSLPELDSLALGVQSDGGRSPRRKTISSLAAASAAPYPRRPAILRSMSDSATAYMLPPPRRTLHAPLTSEDRRALSSFRISF</sequence>
<evidence type="ECO:0000256" key="1">
    <source>
        <dbReference type="SAM" id="MobiDB-lite"/>
    </source>
</evidence>
<feature type="region of interest" description="Disordered" evidence="1">
    <location>
        <begin position="110"/>
        <end position="137"/>
    </location>
</feature>